<dbReference type="PANTHER" id="PTHR13720:SF33">
    <property type="entry name" value="HELP DOMAIN-CONTAINING PROTEIN"/>
    <property type="match status" value="1"/>
</dbReference>
<dbReference type="SUPFAM" id="SSF50978">
    <property type="entry name" value="WD40 repeat-like"/>
    <property type="match status" value="1"/>
</dbReference>
<dbReference type="EMBL" id="LGRX02021677">
    <property type="protein sequence ID" value="KAK3256416.1"/>
    <property type="molecule type" value="Genomic_DNA"/>
</dbReference>
<evidence type="ECO:0000256" key="2">
    <source>
        <dbReference type="ARBA" id="ARBA00022737"/>
    </source>
</evidence>
<dbReference type="Proteomes" id="UP001190700">
    <property type="component" value="Unassembled WGS sequence"/>
</dbReference>
<name>A0AAE0FBN3_9CHLO</name>
<dbReference type="PANTHER" id="PTHR13720">
    <property type="entry name" value="WD-40 REPEAT PROTEIN"/>
    <property type="match status" value="1"/>
</dbReference>
<dbReference type="InterPro" id="IPR015943">
    <property type="entry name" value="WD40/YVTN_repeat-like_dom_sf"/>
</dbReference>
<protein>
    <recommendedName>
        <fullName evidence="4">EML-like second beta-propeller domain-containing protein</fullName>
    </recommendedName>
</protein>
<dbReference type="PROSITE" id="PS50294">
    <property type="entry name" value="WD_REPEATS_REGION"/>
    <property type="match status" value="1"/>
</dbReference>
<dbReference type="InterPro" id="IPR001680">
    <property type="entry name" value="WD40_rpt"/>
</dbReference>
<accession>A0AAE0FBN3</accession>
<proteinExistence type="predicted"/>
<dbReference type="Gene3D" id="2.130.10.10">
    <property type="entry name" value="YVTN repeat-like/Quinoprotein amine dehydrogenase"/>
    <property type="match status" value="2"/>
</dbReference>
<keyword evidence="2" id="KW-0677">Repeat</keyword>
<dbReference type="PROSITE" id="PS50082">
    <property type="entry name" value="WD_REPEATS_2"/>
    <property type="match status" value="2"/>
</dbReference>
<dbReference type="InterPro" id="IPR036322">
    <property type="entry name" value="WD40_repeat_dom_sf"/>
</dbReference>
<evidence type="ECO:0000259" key="4">
    <source>
        <dbReference type="Pfam" id="PF23414"/>
    </source>
</evidence>
<gene>
    <name evidence="5" type="ORF">CYMTET_34449</name>
</gene>
<reference evidence="5 6" key="1">
    <citation type="journal article" date="2015" name="Genome Biol. Evol.">
        <title>Comparative Genomics of a Bacterivorous Green Alga Reveals Evolutionary Causalities and Consequences of Phago-Mixotrophic Mode of Nutrition.</title>
        <authorList>
            <person name="Burns J.A."/>
            <person name="Paasch A."/>
            <person name="Narechania A."/>
            <person name="Kim E."/>
        </authorList>
    </citation>
    <scope>NUCLEOTIDE SEQUENCE [LARGE SCALE GENOMIC DNA]</scope>
    <source>
        <strain evidence="5 6">PLY_AMNH</strain>
    </source>
</reference>
<organism evidence="5 6">
    <name type="scientific">Cymbomonas tetramitiformis</name>
    <dbReference type="NCBI Taxonomy" id="36881"/>
    <lineage>
        <taxon>Eukaryota</taxon>
        <taxon>Viridiplantae</taxon>
        <taxon>Chlorophyta</taxon>
        <taxon>Pyramimonadophyceae</taxon>
        <taxon>Pyramimonadales</taxon>
        <taxon>Pyramimonadaceae</taxon>
        <taxon>Cymbomonas</taxon>
    </lineage>
</organism>
<dbReference type="AlphaFoldDB" id="A0AAE0FBN3"/>
<dbReference type="SMART" id="SM00320">
    <property type="entry name" value="WD40"/>
    <property type="match status" value="6"/>
</dbReference>
<feature type="domain" description="EML-like second beta-propeller" evidence="4">
    <location>
        <begin position="54"/>
        <end position="213"/>
    </location>
</feature>
<keyword evidence="6" id="KW-1185">Reference proteome</keyword>
<dbReference type="InterPro" id="IPR050630">
    <property type="entry name" value="WD_repeat_EMAP"/>
</dbReference>
<feature type="non-terminal residue" evidence="5">
    <location>
        <position position="1"/>
    </location>
</feature>
<dbReference type="Pfam" id="PF00400">
    <property type="entry name" value="WD40"/>
    <property type="match status" value="1"/>
</dbReference>
<dbReference type="GO" id="GO:0008017">
    <property type="term" value="F:microtubule binding"/>
    <property type="evidence" value="ECO:0007669"/>
    <property type="project" value="TreeGrafter"/>
</dbReference>
<evidence type="ECO:0000313" key="5">
    <source>
        <dbReference type="EMBL" id="KAK3256416.1"/>
    </source>
</evidence>
<dbReference type="InterPro" id="IPR055442">
    <property type="entry name" value="Beta-prop_EML-like_2nd"/>
</dbReference>
<evidence type="ECO:0000313" key="6">
    <source>
        <dbReference type="Proteomes" id="UP001190700"/>
    </source>
</evidence>
<evidence type="ECO:0000256" key="3">
    <source>
        <dbReference type="PROSITE-ProRule" id="PRU00221"/>
    </source>
</evidence>
<evidence type="ECO:0000256" key="1">
    <source>
        <dbReference type="ARBA" id="ARBA00022574"/>
    </source>
</evidence>
<feature type="repeat" description="WD" evidence="3">
    <location>
        <begin position="57"/>
        <end position="88"/>
    </location>
</feature>
<feature type="repeat" description="WD" evidence="3">
    <location>
        <begin position="278"/>
        <end position="313"/>
    </location>
</feature>
<sequence>VKIPCNDPRAPSSVIRSLFADDKSKVLVGTKNNEIYEIDDTPRLIVQGHCQGELWGMAVHPQGLKVATGSDDGSVRVWSVEERRQLVMRVLVAKPVEIPSTSSNTGSIRSIAFSPKGDMIAAGLITGTVYILREDTLDELHVLEDRREWVSDLKWSPNGDYLAVGTHDSFVDIYASDRGYKRVGTCMGHSSFITHIDWSLDGTRLVSNSGDYEDVEWASRTRVLSWHSLGVWHRGSDGSDVNAVDCKPGESKCLATGDDRGIVSLFRYPALGGRPRLYGGHSSHITNVRFSPSGSKLFSAGGADACFCLWNVV</sequence>
<keyword evidence="1 3" id="KW-0853">WD repeat</keyword>
<comment type="caution">
    <text evidence="5">The sequence shown here is derived from an EMBL/GenBank/DDBJ whole genome shotgun (WGS) entry which is preliminary data.</text>
</comment>
<dbReference type="Pfam" id="PF23414">
    <property type="entry name" value="Beta-prop_EML_2"/>
    <property type="match status" value="1"/>
</dbReference>